<keyword evidence="13" id="KW-1185">Reference proteome</keyword>
<dbReference type="GO" id="GO:0043531">
    <property type="term" value="F:ADP binding"/>
    <property type="evidence" value="ECO:0007669"/>
    <property type="project" value="InterPro"/>
</dbReference>
<dbReference type="PANTHER" id="PTHR23155">
    <property type="entry name" value="DISEASE RESISTANCE PROTEIN RP"/>
    <property type="match status" value="1"/>
</dbReference>
<dbReference type="Gene3D" id="3.80.10.10">
    <property type="entry name" value="Ribonuclease Inhibitor"/>
    <property type="match status" value="1"/>
</dbReference>
<reference evidence="12" key="2">
    <citation type="submission" date="2018-05" db="EMBL/GenBank/DDBJ databases">
        <title>OpunRS2 (Oryza punctata Reference Sequence Version 2).</title>
        <authorList>
            <person name="Zhang J."/>
            <person name="Kudrna D."/>
            <person name="Lee S."/>
            <person name="Talag J."/>
            <person name="Welchert J."/>
            <person name="Wing R.A."/>
        </authorList>
    </citation>
    <scope>NUCLEOTIDE SEQUENCE [LARGE SCALE GENOMIC DNA]</scope>
</reference>
<dbReference type="Gene3D" id="3.40.50.300">
    <property type="entry name" value="P-loop containing nucleotide triphosphate hydrolases"/>
    <property type="match status" value="1"/>
</dbReference>
<accession>A0A0E0LL01</accession>
<evidence type="ECO:0000256" key="7">
    <source>
        <dbReference type="SAM" id="Coils"/>
    </source>
</evidence>
<dbReference type="PRINTS" id="PR00364">
    <property type="entry name" value="DISEASERSIST"/>
</dbReference>
<dbReference type="OMA" id="HYREHEV"/>
<evidence type="ECO:0000259" key="9">
    <source>
        <dbReference type="Pfam" id="PF18052"/>
    </source>
</evidence>
<dbReference type="Gene3D" id="1.20.5.4130">
    <property type="match status" value="1"/>
</dbReference>
<dbReference type="Pfam" id="PF23559">
    <property type="entry name" value="WHD_DRP"/>
    <property type="match status" value="1"/>
</dbReference>
<feature type="domain" description="Disease resistance protein winged helix" evidence="10">
    <location>
        <begin position="426"/>
        <end position="497"/>
    </location>
</feature>
<name>A0A0E0LL01_ORYPU</name>
<dbReference type="STRING" id="4537.A0A0E0LL01"/>
<dbReference type="eggNOG" id="KOG4658">
    <property type="taxonomic scope" value="Eukaryota"/>
</dbReference>
<reference evidence="12" key="1">
    <citation type="submission" date="2015-04" db="UniProtKB">
        <authorList>
            <consortium name="EnsemblPlants"/>
        </authorList>
    </citation>
    <scope>IDENTIFICATION</scope>
</reference>
<keyword evidence="2" id="KW-0433">Leucine-rich repeat</keyword>
<dbReference type="GO" id="GO:0042742">
    <property type="term" value="P:defense response to bacterium"/>
    <property type="evidence" value="ECO:0007669"/>
    <property type="project" value="UniProtKB-ARBA"/>
</dbReference>
<evidence type="ECO:0008006" key="14">
    <source>
        <dbReference type="Google" id="ProtNLM"/>
    </source>
</evidence>
<evidence type="ECO:0000259" key="11">
    <source>
        <dbReference type="Pfam" id="PF23598"/>
    </source>
</evidence>
<dbReference type="EnsemblPlants" id="OPUNC07G14180.1">
    <property type="protein sequence ID" value="OPUNC07G14180.1"/>
    <property type="gene ID" value="OPUNC07G14180"/>
</dbReference>
<feature type="coiled-coil region" evidence="7">
    <location>
        <begin position="111"/>
        <end position="138"/>
    </location>
</feature>
<feature type="domain" description="Disease resistance R13L4/SHOC-2-like LRR" evidence="11">
    <location>
        <begin position="592"/>
        <end position="871"/>
    </location>
</feature>
<dbReference type="InterPro" id="IPR055414">
    <property type="entry name" value="LRR_R13L4/SHOC2-like"/>
</dbReference>
<dbReference type="InterPro" id="IPR027417">
    <property type="entry name" value="P-loop_NTPase"/>
</dbReference>
<keyword evidence="4" id="KW-0547">Nucleotide-binding</keyword>
<evidence type="ECO:0000313" key="12">
    <source>
        <dbReference type="EnsemblPlants" id="OPUNC07G14180.1"/>
    </source>
</evidence>
<dbReference type="SUPFAM" id="SSF52540">
    <property type="entry name" value="P-loop containing nucleoside triphosphate hydrolases"/>
    <property type="match status" value="1"/>
</dbReference>
<keyword evidence="5" id="KW-0611">Plant defense</keyword>
<dbReference type="GO" id="GO:0009626">
    <property type="term" value="P:plant-type hypersensitive response"/>
    <property type="evidence" value="ECO:0007669"/>
    <property type="project" value="UniProtKB-ARBA"/>
</dbReference>
<dbReference type="InterPro" id="IPR002182">
    <property type="entry name" value="NB-ARC"/>
</dbReference>
<protein>
    <recommendedName>
        <fullName evidence="14">NB-ARC domain-containing protein</fullName>
    </recommendedName>
</protein>
<dbReference type="Pfam" id="PF23598">
    <property type="entry name" value="LRR_14"/>
    <property type="match status" value="1"/>
</dbReference>
<dbReference type="FunFam" id="1.10.10.10:FF:000322">
    <property type="entry name" value="Probable disease resistance protein At1g63360"/>
    <property type="match status" value="1"/>
</dbReference>
<dbReference type="Proteomes" id="UP000026962">
    <property type="component" value="Chromosome 7"/>
</dbReference>
<evidence type="ECO:0000256" key="3">
    <source>
        <dbReference type="ARBA" id="ARBA00022737"/>
    </source>
</evidence>
<dbReference type="Pfam" id="PF18052">
    <property type="entry name" value="Rx_N"/>
    <property type="match status" value="1"/>
</dbReference>
<evidence type="ECO:0000256" key="6">
    <source>
        <dbReference type="ARBA" id="ARBA00023054"/>
    </source>
</evidence>
<organism evidence="12">
    <name type="scientific">Oryza punctata</name>
    <name type="common">Red rice</name>
    <dbReference type="NCBI Taxonomy" id="4537"/>
    <lineage>
        <taxon>Eukaryota</taxon>
        <taxon>Viridiplantae</taxon>
        <taxon>Streptophyta</taxon>
        <taxon>Embryophyta</taxon>
        <taxon>Tracheophyta</taxon>
        <taxon>Spermatophyta</taxon>
        <taxon>Magnoliopsida</taxon>
        <taxon>Liliopsida</taxon>
        <taxon>Poales</taxon>
        <taxon>Poaceae</taxon>
        <taxon>BOP clade</taxon>
        <taxon>Oryzoideae</taxon>
        <taxon>Oryzeae</taxon>
        <taxon>Oryzinae</taxon>
        <taxon>Oryza</taxon>
    </lineage>
</organism>
<comment type="similarity">
    <text evidence="1">Belongs to the disease resistance NB-LRR family.</text>
</comment>
<dbReference type="AlphaFoldDB" id="A0A0E0LL01"/>
<dbReference type="InterPro" id="IPR038005">
    <property type="entry name" value="RX-like_CC"/>
</dbReference>
<dbReference type="PANTHER" id="PTHR23155:SF889">
    <property type="entry name" value="OS03G0379801 PROTEIN"/>
    <property type="match status" value="1"/>
</dbReference>
<feature type="domain" description="NB-ARC" evidence="8">
    <location>
        <begin position="195"/>
        <end position="311"/>
    </location>
</feature>
<evidence type="ECO:0000256" key="4">
    <source>
        <dbReference type="ARBA" id="ARBA00022741"/>
    </source>
</evidence>
<dbReference type="InterPro" id="IPR044974">
    <property type="entry name" value="Disease_R_plants"/>
</dbReference>
<dbReference type="Gene3D" id="1.10.10.10">
    <property type="entry name" value="Winged helix-like DNA-binding domain superfamily/Winged helix DNA-binding domain"/>
    <property type="match status" value="1"/>
</dbReference>
<dbReference type="GO" id="GO:0002758">
    <property type="term" value="P:innate immune response-activating signaling pathway"/>
    <property type="evidence" value="ECO:0007669"/>
    <property type="project" value="UniProtKB-ARBA"/>
</dbReference>
<keyword evidence="6 7" id="KW-0175">Coiled coil</keyword>
<dbReference type="InterPro" id="IPR032675">
    <property type="entry name" value="LRR_dom_sf"/>
</dbReference>
<sequence>MAEAIVGPLVGRLQELALGQARVLVGVNADIQKLKDKLMWLQAFLREADAKRRAVSDEVTKVWVLQTRDAVFDAEDALDHYYLQLDKSRYPMWIRPTAKLVMTFTTQAHIRHKLSRKIKAINSRLEDIIENKHKYKMEEANMKTNVTWKASTSISYTHRKLEYLHESDETIHVEEREELQKVLDTKPEDLQGKDQHYPVIISVFGKSGVGKTTLVRKIFKEMDKRKHFDIQAMECFAPYLTATNIIQQIVQQLTEDNKNCPRNQVSTMLKEKLKNKKYLLVIDGEVSGTELNNFFEYLPIGDGGSRIVHITESKPEEPPSNYYHVPIELKTIDKNTAKKMFLLHMDKKNPDIENHEEDIFEITGGLPLAIALLSGLMKTKESPGEWQKVFEYLNSKQSKQLDDLLSICFDDLPHELKCCFLYLAAFPANVSIEARNLVSMWVAEGFLRSKVGKSMEDIGYFYLKELSARNLVNLVQMDDDSNVSNMFVTIQNKVHEFLQFEAHEASFLEVHSGDDIPTLTSARRLSLQNYTDKYAVLANPLPKLRSIFSQFEQEPKDDMETMAKSIQAYVCCSHQQSAASMQKNIKSHIKELLHGSEFLRVINIQGIEIGDSLTRAIGKAVHLQYLGITSCSLENIPSSIGNLTSLQTLDVRETNVRKLPKTFWMIKTLRHVFGFVLKLPKQTVNLKQLHTLDSIDLEDVEHSLTNTLGEMIHLECLVIWNLKEDNIEALLSALTKLESLRTLNLHGDNIPSSVFTTLSLRRLKFMVLDGKLHYSHEQLNDGLALPNLTMLSLVNTKVTQEFISKLAKLPSLTTLALCPGSYEDKELVFSSNKFRCLKKLKVDAEELNKVKLELSMLPKLKKLEIQSHDIYHYREHEVTPEEHELKMLISWEKGNTILVE</sequence>
<dbReference type="CDD" id="cd14798">
    <property type="entry name" value="RX-CC_like"/>
    <property type="match status" value="1"/>
</dbReference>
<dbReference type="InterPro" id="IPR036388">
    <property type="entry name" value="WH-like_DNA-bd_sf"/>
</dbReference>
<evidence type="ECO:0000256" key="1">
    <source>
        <dbReference type="ARBA" id="ARBA00008894"/>
    </source>
</evidence>
<dbReference type="SUPFAM" id="SSF52047">
    <property type="entry name" value="RNI-like"/>
    <property type="match status" value="1"/>
</dbReference>
<proteinExistence type="inferred from homology"/>
<dbReference type="Gramene" id="OPUNC07G14180.1">
    <property type="protein sequence ID" value="OPUNC07G14180.1"/>
    <property type="gene ID" value="OPUNC07G14180"/>
</dbReference>
<dbReference type="InterPro" id="IPR041118">
    <property type="entry name" value="Rx_N"/>
</dbReference>
<evidence type="ECO:0000259" key="10">
    <source>
        <dbReference type="Pfam" id="PF23559"/>
    </source>
</evidence>
<dbReference type="Pfam" id="PF00931">
    <property type="entry name" value="NB-ARC"/>
    <property type="match status" value="1"/>
</dbReference>
<keyword evidence="3" id="KW-0677">Repeat</keyword>
<evidence type="ECO:0000256" key="5">
    <source>
        <dbReference type="ARBA" id="ARBA00022821"/>
    </source>
</evidence>
<evidence type="ECO:0000256" key="2">
    <source>
        <dbReference type="ARBA" id="ARBA00022614"/>
    </source>
</evidence>
<evidence type="ECO:0000259" key="8">
    <source>
        <dbReference type="Pfam" id="PF00931"/>
    </source>
</evidence>
<dbReference type="HOGENOM" id="CLU_000837_25_4_1"/>
<evidence type="ECO:0000313" key="13">
    <source>
        <dbReference type="Proteomes" id="UP000026962"/>
    </source>
</evidence>
<dbReference type="InterPro" id="IPR058922">
    <property type="entry name" value="WHD_DRP"/>
</dbReference>
<feature type="domain" description="Disease resistance N-terminal" evidence="9">
    <location>
        <begin position="5"/>
        <end position="89"/>
    </location>
</feature>